<dbReference type="InterPro" id="IPR038765">
    <property type="entry name" value="Papain-like_cys_pep_sf"/>
</dbReference>
<feature type="region of interest" description="Disordered" evidence="1">
    <location>
        <begin position="228"/>
        <end position="247"/>
    </location>
</feature>
<organism evidence="3 4">
    <name type="scientific">Haloplanus litoreus</name>
    <dbReference type="NCBI Taxonomy" id="767515"/>
    <lineage>
        <taxon>Archaea</taxon>
        <taxon>Methanobacteriati</taxon>
        <taxon>Methanobacteriota</taxon>
        <taxon>Stenosarchaea group</taxon>
        <taxon>Halobacteria</taxon>
        <taxon>Halobacteriales</taxon>
        <taxon>Haloferacaceae</taxon>
        <taxon>Haloplanus</taxon>
    </lineage>
</organism>
<reference evidence="3 4" key="1">
    <citation type="journal article" date="2019" name="Int. J. Syst. Evol. Microbiol.">
        <title>The Global Catalogue of Microorganisms (GCM) 10K type strain sequencing project: providing services to taxonomists for standard genome sequencing and annotation.</title>
        <authorList>
            <consortium name="The Broad Institute Genomics Platform"/>
            <consortium name="The Broad Institute Genome Sequencing Center for Infectious Disease"/>
            <person name="Wu L."/>
            <person name="Ma J."/>
        </authorList>
    </citation>
    <scope>NUCLEOTIDE SEQUENCE [LARGE SCALE GENOMIC DNA]</scope>
    <source>
        <strain evidence="3 4">GX21</strain>
    </source>
</reference>
<dbReference type="Proteomes" id="UP001596434">
    <property type="component" value="Unassembled WGS sequence"/>
</dbReference>
<evidence type="ECO:0000313" key="4">
    <source>
        <dbReference type="Proteomes" id="UP001596434"/>
    </source>
</evidence>
<dbReference type="InterPro" id="IPR025403">
    <property type="entry name" value="TgpA-like_C"/>
</dbReference>
<protein>
    <submittedName>
        <fullName evidence="3">Transglutaminase domain-containing protein</fullName>
    </submittedName>
</protein>
<sequence>MSDSGGGSAAGSAPSSGPDVDGDGDGVEYGELAVTLAAVLALVVAAALLPAAGLGGPDSPDGGSERDGTATPGEAATGTTVATPGGGSSGERSSPGSLGGGSPSGVGLSNPPERTRIGSTQPSGAPLAQTPQFVVEGPRNTYWRQTAYGRYTGSAWERSPRWQSMGEGVPNGDLTAAGERMAYDVTLLVPSSSLPTAWQPERVQVPNRSVGVEASTLGGVRATESLPAETTYRARSAAPPRSPGTLRAAGLDYPAELERHYTQVPEATPRRVERFSTGLTADAETPYDAAVIVRDWLRQKPYSLNASHEPGEPIADQFIFEMESGYCQYYATSMVVMLRTQGIPARYVVGYAPGERVGENRYLVTADRGHAWVEVYFPGTGWVRFDPTGSGDLPVKNPQPPYDLSLNRSAVAGARVAVSVEKNGTPVVGAPVAINDERVGWTDARGRVRTTLPYAAEFTVTAHPPDAVTKYDDDDDGPSAARATGGSVPVDAVRRPDAPDRLAAARPATGPLQREAGTDTNGSSRTYRSDTNVTLSVRGRPVAGGGLTVVAAIRDVPFRGATVTLDGERIGETGENGTAGVSLSGVAPGTHTLRVRRDDLGTTTPLRVRAPNGSDPTDRTEPKPITVAVDAPLGLPLPGGPATVTATRNGSPVAAATVRVDGAAGGQTDANGTLGVTLPVAGSATITARGPSGTTARTAVRGLYRNAVLLGGAALAVLVALGWRLRRRGITARGSARWLGATLSTLSARAVAVCLRTAELLADAGRVLRRGLRWLAGVPARVAAQGLAAVTALDPRRLLRRLWRWLAGLLARRRSDASDGGGESAPAGRVGGSEADCASGASPTLREFWREFVALVAPPAATTRTPGEIARYAVERGLPADAVETLTEAYRDAEYGRLAPDEGRLARVREAVDRLRAAARGEES</sequence>
<gene>
    <name evidence="3" type="ORF">ACFQKE_02510</name>
</gene>
<dbReference type="Pfam" id="PF01841">
    <property type="entry name" value="Transglut_core"/>
    <property type="match status" value="1"/>
</dbReference>
<feature type="region of interest" description="Disordered" evidence="1">
    <location>
        <begin position="601"/>
        <end position="623"/>
    </location>
</feature>
<proteinExistence type="predicted"/>
<evidence type="ECO:0000259" key="2">
    <source>
        <dbReference type="SMART" id="SM00460"/>
    </source>
</evidence>
<evidence type="ECO:0000313" key="3">
    <source>
        <dbReference type="EMBL" id="MFC7254192.1"/>
    </source>
</evidence>
<feature type="domain" description="Transglutaminase-like" evidence="2">
    <location>
        <begin position="319"/>
        <end position="389"/>
    </location>
</feature>
<feature type="compositionally biased region" description="Low complexity" evidence="1">
    <location>
        <begin position="69"/>
        <end position="83"/>
    </location>
</feature>
<keyword evidence="4" id="KW-1185">Reference proteome</keyword>
<dbReference type="EMBL" id="JBHTAT010000001">
    <property type="protein sequence ID" value="MFC7254192.1"/>
    <property type="molecule type" value="Genomic_DNA"/>
</dbReference>
<dbReference type="PANTHER" id="PTHR42736:SF1">
    <property type="entry name" value="PROTEIN-GLUTAMINE GAMMA-GLUTAMYLTRANSFERASE"/>
    <property type="match status" value="1"/>
</dbReference>
<accession>A0ABD5ZUN2</accession>
<dbReference type="Gene3D" id="3.10.620.30">
    <property type="match status" value="1"/>
</dbReference>
<feature type="region of interest" description="Disordered" evidence="1">
    <location>
        <begin position="465"/>
        <end position="529"/>
    </location>
</feature>
<feature type="compositionally biased region" description="Polar residues" evidence="1">
    <location>
        <begin position="518"/>
        <end position="529"/>
    </location>
</feature>
<dbReference type="SMART" id="SM00460">
    <property type="entry name" value="TGc"/>
    <property type="match status" value="1"/>
</dbReference>
<feature type="region of interest" description="Disordered" evidence="1">
    <location>
        <begin position="55"/>
        <end position="138"/>
    </location>
</feature>
<dbReference type="InterPro" id="IPR052901">
    <property type="entry name" value="Bact_TGase-like"/>
</dbReference>
<dbReference type="PANTHER" id="PTHR42736">
    <property type="entry name" value="PROTEIN-GLUTAMINE GAMMA-GLUTAMYLTRANSFERASE"/>
    <property type="match status" value="1"/>
</dbReference>
<feature type="region of interest" description="Disordered" evidence="1">
    <location>
        <begin position="1"/>
        <end position="27"/>
    </location>
</feature>
<dbReference type="InterPro" id="IPR002931">
    <property type="entry name" value="Transglutaminase-like"/>
</dbReference>
<comment type="caution">
    <text evidence="3">The sequence shown here is derived from an EMBL/GenBank/DDBJ whole genome shotgun (WGS) entry which is preliminary data.</text>
</comment>
<dbReference type="GeneID" id="96952487"/>
<dbReference type="Pfam" id="PF13559">
    <property type="entry name" value="DUF4129"/>
    <property type="match status" value="1"/>
</dbReference>
<feature type="compositionally biased region" description="Low complexity" evidence="1">
    <location>
        <begin position="10"/>
        <end position="19"/>
    </location>
</feature>
<dbReference type="SUPFAM" id="SSF54001">
    <property type="entry name" value="Cysteine proteinases"/>
    <property type="match status" value="1"/>
</dbReference>
<evidence type="ECO:0000256" key="1">
    <source>
        <dbReference type="SAM" id="MobiDB-lite"/>
    </source>
</evidence>
<dbReference type="RefSeq" id="WP_379702399.1">
    <property type="nucleotide sequence ID" value="NZ_JBHTAT010000001.1"/>
</dbReference>
<feature type="region of interest" description="Disordered" evidence="1">
    <location>
        <begin position="815"/>
        <end position="838"/>
    </location>
</feature>
<dbReference type="AlphaFoldDB" id="A0ABD5ZUN2"/>
<name>A0ABD5ZUN2_9EURY</name>